<dbReference type="EMBL" id="UAPV01000001">
    <property type="protein sequence ID" value="SPT70477.1"/>
    <property type="molecule type" value="Genomic_DNA"/>
</dbReference>
<accession>A0A2X0WJ94</accession>
<dbReference type="Gene3D" id="3.10.20.30">
    <property type="match status" value="1"/>
</dbReference>
<protein>
    <submittedName>
        <fullName evidence="1">Thiamine biosynthesis protein ThiS</fullName>
    </submittedName>
</protein>
<organism evidence="1 2">
    <name type="scientific">Anaerobiospirillum thomasii</name>
    <dbReference type="NCBI Taxonomy" id="179995"/>
    <lineage>
        <taxon>Bacteria</taxon>
        <taxon>Pseudomonadati</taxon>
        <taxon>Pseudomonadota</taxon>
        <taxon>Gammaproteobacteria</taxon>
        <taxon>Aeromonadales</taxon>
        <taxon>Succinivibrionaceae</taxon>
        <taxon>Anaerobiospirillum</taxon>
    </lineage>
</organism>
<dbReference type="AlphaFoldDB" id="A0A2X0WJ94"/>
<dbReference type="PANTHER" id="PTHR34472:SF1">
    <property type="entry name" value="SULFUR CARRIER PROTEIN THIS"/>
    <property type="match status" value="1"/>
</dbReference>
<sequence length="66" mass="7190">MKITFNGQLIEVDSGTTLLSFVTQHDIELEGCAASVDERIVPKSTWSEFVLEEGMNLDVFTLVAGG</sequence>
<dbReference type="OrthoDB" id="6388078at2"/>
<dbReference type="InterPro" id="IPR010035">
    <property type="entry name" value="Thi_S"/>
</dbReference>
<proteinExistence type="predicted"/>
<gene>
    <name evidence="1" type="primary">thiS</name>
    <name evidence="1" type="ORF">NCTC13093_01892</name>
</gene>
<reference evidence="1 2" key="1">
    <citation type="submission" date="2018-06" db="EMBL/GenBank/DDBJ databases">
        <authorList>
            <consortium name="Pathogen Informatics"/>
            <person name="Doyle S."/>
        </authorList>
    </citation>
    <scope>NUCLEOTIDE SEQUENCE [LARGE SCALE GENOMIC DNA]</scope>
    <source>
        <strain evidence="1 2">NCTC13093</strain>
    </source>
</reference>
<dbReference type="PANTHER" id="PTHR34472">
    <property type="entry name" value="SULFUR CARRIER PROTEIN THIS"/>
    <property type="match status" value="1"/>
</dbReference>
<dbReference type="NCBIfam" id="TIGR01683">
    <property type="entry name" value="thiS"/>
    <property type="match status" value="1"/>
</dbReference>
<dbReference type="InterPro" id="IPR012675">
    <property type="entry name" value="Beta-grasp_dom_sf"/>
</dbReference>
<dbReference type="RefSeq" id="WP_113744543.1">
    <property type="nucleotide sequence ID" value="NZ_UAPU01000005.1"/>
</dbReference>
<dbReference type="CDD" id="cd00565">
    <property type="entry name" value="Ubl_ThiS"/>
    <property type="match status" value="1"/>
</dbReference>
<evidence type="ECO:0000313" key="1">
    <source>
        <dbReference type="EMBL" id="SPT70477.1"/>
    </source>
</evidence>
<dbReference type="Proteomes" id="UP000250086">
    <property type="component" value="Unassembled WGS sequence"/>
</dbReference>
<dbReference type="InterPro" id="IPR003749">
    <property type="entry name" value="ThiS/MoaD-like"/>
</dbReference>
<evidence type="ECO:0000313" key="2">
    <source>
        <dbReference type="Proteomes" id="UP000250086"/>
    </source>
</evidence>
<dbReference type="SUPFAM" id="SSF54285">
    <property type="entry name" value="MoaD/ThiS"/>
    <property type="match status" value="1"/>
</dbReference>
<keyword evidence="2" id="KW-1185">Reference proteome</keyword>
<dbReference type="InterPro" id="IPR016155">
    <property type="entry name" value="Mopterin_synth/thiamin_S_b"/>
</dbReference>
<name>A0A2X0WJ94_9GAMM</name>
<dbReference type="Pfam" id="PF02597">
    <property type="entry name" value="ThiS"/>
    <property type="match status" value="1"/>
</dbReference>